<sequence>MGGRRNQQSCLITWLAIKKALRTQDKLLLWGTITNSSCALCSSAIGESEENLFFKCAVQVLNSIISDIQLKLTFNELQLEDSANNRQFMSKVNVPVKYFHKKIIKCSWTRPVDGEYMINSDGSLSGSSKGVSVPYHELRGIRMGLQGAINKYIKRVCLGTDSALFDQFRMIHIFRESNKAADHLVGLYPGMEFLIVDVNAFSADWQKIVDLDAAGHTYDRV</sequence>
<dbReference type="InterPro" id="IPR026960">
    <property type="entry name" value="RVT-Znf"/>
</dbReference>
<organism evidence="2 3">
    <name type="scientific">Kingdonia uniflora</name>
    <dbReference type="NCBI Taxonomy" id="39325"/>
    <lineage>
        <taxon>Eukaryota</taxon>
        <taxon>Viridiplantae</taxon>
        <taxon>Streptophyta</taxon>
        <taxon>Embryophyta</taxon>
        <taxon>Tracheophyta</taxon>
        <taxon>Spermatophyta</taxon>
        <taxon>Magnoliopsida</taxon>
        <taxon>Ranunculales</taxon>
        <taxon>Circaeasteraceae</taxon>
        <taxon>Kingdonia</taxon>
    </lineage>
</organism>
<comment type="caution">
    <text evidence="2">The sequence shown here is derived from an EMBL/GenBank/DDBJ whole genome shotgun (WGS) entry which is preliminary data.</text>
</comment>
<accession>A0A7J7P9P6</accession>
<evidence type="ECO:0000313" key="3">
    <source>
        <dbReference type="Proteomes" id="UP000541444"/>
    </source>
</evidence>
<dbReference type="Proteomes" id="UP000541444">
    <property type="component" value="Unassembled WGS sequence"/>
</dbReference>
<feature type="domain" description="Reverse transcriptase zinc-binding" evidence="1">
    <location>
        <begin position="10"/>
        <end position="58"/>
    </location>
</feature>
<evidence type="ECO:0000313" key="2">
    <source>
        <dbReference type="EMBL" id="KAF6176195.1"/>
    </source>
</evidence>
<dbReference type="Pfam" id="PF13966">
    <property type="entry name" value="zf-RVT"/>
    <property type="match status" value="1"/>
</dbReference>
<dbReference type="OrthoDB" id="1906820at2759"/>
<proteinExistence type="predicted"/>
<name>A0A7J7P9P6_9MAGN</name>
<keyword evidence="3" id="KW-1185">Reference proteome</keyword>
<evidence type="ECO:0000259" key="1">
    <source>
        <dbReference type="Pfam" id="PF13966"/>
    </source>
</evidence>
<dbReference type="AlphaFoldDB" id="A0A7J7P9P6"/>
<protein>
    <recommendedName>
        <fullName evidence="1">Reverse transcriptase zinc-binding domain-containing protein</fullName>
    </recommendedName>
</protein>
<reference evidence="2 3" key="1">
    <citation type="journal article" date="2020" name="IScience">
        <title>Genome Sequencing of the Endangered Kingdonia uniflora (Circaeasteraceae, Ranunculales) Reveals Potential Mechanisms of Evolutionary Specialization.</title>
        <authorList>
            <person name="Sun Y."/>
            <person name="Deng T."/>
            <person name="Zhang A."/>
            <person name="Moore M.J."/>
            <person name="Landis J.B."/>
            <person name="Lin N."/>
            <person name="Zhang H."/>
            <person name="Zhang X."/>
            <person name="Huang J."/>
            <person name="Zhang X."/>
            <person name="Sun H."/>
            <person name="Wang H."/>
        </authorList>
    </citation>
    <scope>NUCLEOTIDE SEQUENCE [LARGE SCALE GENOMIC DNA]</scope>
    <source>
        <strain evidence="2">TB1705</strain>
        <tissue evidence="2">Leaf</tissue>
    </source>
</reference>
<dbReference type="EMBL" id="JACGCM010000119">
    <property type="protein sequence ID" value="KAF6176195.1"/>
    <property type="molecule type" value="Genomic_DNA"/>
</dbReference>
<gene>
    <name evidence="2" type="ORF">GIB67_023486</name>
</gene>